<gene>
    <name evidence="2" type="ORF">BAUCODRAFT_570024</name>
</gene>
<feature type="compositionally biased region" description="Basic residues" evidence="1">
    <location>
        <begin position="53"/>
        <end position="67"/>
    </location>
</feature>
<evidence type="ECO:0000313" key="3">
    <source>
        <dbReference type="Proteomes" id="UP000011761"/>
    </source>
</evidence>
<reference evidence="2 3" key="1">
    <citation type="journal article" date="2012" name="PLoS Pathog.">
        <title>Diverse lifestyles and strategies of plant pathogenesis encoded in the genomes of eighteen Dothideomycetes fungi.</title>
        <authorList>
            <person name="Ohm R.A."/>
            <person name="Feau N."/>
            <person name="Henrissat B."/>
            <person name="Schoch C.L."/>
            <person name="Horwitz B.A."/>
            <person name="Barry K.W."/>
            <person name="Condon B.J."/>
            <person name="Copeland A.C."/>
            <person name="Dhillon B."/>
            <person name="Glaser F."/>
            <person name="Hesse C.N."/>
            <person name="Kosti I."/>
            <person name="LaButti K."/>
            <person name="Lindquist E.A."/>
            <person name="Lucas S."/>
            <person name="Salamov A.A."/>
            <person name="Bradshaw R.E."/>
            <person name="Ciuffetti L."/>
            <person name="Hamelin R.C."/>
            <person name="Kema G.H.J."/>
            <person name="Lawrence C."/>
            <person name="Scott J.A."/>
            <person name="Spatafora J.W."/>
            <person name="Turgeon B.G."/>
            <person name="de Wit P.J.G.M."/>
            <person name="Zhong S."/>
            <person name="Goodwin S.B."/>
            <person name="Grigoriev I.V."/>
        </authorList>
    </citation>
    <scope>NUCLEOTIDE SEQUENCE [LARGE SCALE GENOMIC DNA]</scope>
    <source>
        <strain evidence="2 3">UAMH 10762</strain>
    </source>
</reference>
<feature type="region of interest" description="Disordered" evidence="1">
    <location>
        <begin position="1"/>
        <end position="90"/>
    </location>
</feature>
<protein>
    <submittedName>
        <fullName evidence="2">Uncharacterized protein</fullName>
    </submittedName>
</protein>
<dbReference type="AlphaFoldDB" id="M2MME2"/>
<organism evidence="2 3">
    <name type="scientific">Baudoinia panamericana (strain UAMH 10762)</name>
    <name type="common">Angels' share fungus</name>
    <name type="synonym">Baudoinia compniacensis (strain UAMH 10762)</name>
    <dbReference type="NCBI Taxonomy" id="717646"/>
    <lineage>
        <taxon>Eukaryota</taxon>
        <taxon>Fungi</taxon>
        <taxon>Dikarya</taxon>
        <taxon>Ascomycota</taxon>
        <taxon>Pezizomycotina</taxon>
        <taxon>Dothideomycetes</taxon>
        <taxon>Dothideomycetidae</taxon>
        <taxon>Mycosphaerellales</taxon>
        <taxon>Teratosphaeriaceae</taxon>
        <taxon>Baudoinia</taxon>
    </lineage>
</organism>
<dbReference type="EMBL" id="KB445562">
    <property type="protein sequence ID" value="EMC92538.1"/>
    <property type="molecule type" value="Genomic_DNA"/>
</dbReference>
<keyword evidence="3" id="KW-1185">Reference proteome</keyword>
<dbReference type="Proteomes" id="UP000011761">
    <property type="component" value="Unassembled WGS sequence"/>
</dbReference>
<proteinExistence type="predicted"/>
<name>M2MME2_BAUPA</name>
<evidence type="ECO:0000256" key="1">
    <source>
        <dbReference type="SAM" id="MobiDB-lite"/>
    </source>
</evidence>
<dbReference type="RefSeq" id="XP_007680823.1">
    <property type="nucleotide sequence ID" value="XM_007682633.1"/>
</dbReference>
<accession>M2MME2</accession>
<dbReference type="GeneID" id="19115615"/>
<evidence type="ECO:0000313" key="2">
    <source>
        <dbReference type="EMBL" id="EMC92538.1"/>
    </source>
</evidence>
<dbReference type="HOGENOM" id="CLU_1440804_0_0_1"/>
<dbReference type="KEGG" id="bcom:BAUCODRAFT_570024"/>
<sequence>MVATTRSKADGKAATANRHPARRAQANGRSKDLVLLKAGRKRPSSNKSAPATKIKRKKKASRTHHSGRSNTKTVELVRGSGAADTLMTTNVSDEVADESNINGSSHSEPQKRLARGILVHTKGASKVHKQSKAIGKSRKVSWKPDVYSPVSRIPENKKQLVRLLEQMWWEKQLSDARHSDRVARGRTG</sequence>